<dbReference type="CDD" id="cd04818">
    <property type="entry name" value="PA_subtilisin_1"/>
    <property type="match status" value="1"/>
</dbReference>
<dbReference type="SUPFAM" id="SSF52025">
    <property type="entry name" value="PA domain"/>
    <property type="match status" value="1"/>
</dbReference>
<evidence type="ECO:0000313" key="6">
    <source>
        <dbReference type="Proteomes" id="UP001597090"/>
    </source>
</evidence>
<keyword evidence="6" id="KW-1185">Reference proteome</keyword>
<sequence length="554" mass="57371">MSKLTLACALALSSAFALTDANAAQLVLLNGDAGTGTGLDDPTPKAPQGLNPGTTLGEQRRIAYLFAMDLWGAVLKSDVPIKVGASFQALACTPTSGVLGSAGANWIDRDFPNAPIAGIWYSSALADSLAGIDLDPDPADPADIVSRFNGDLGVNPNCLTGLDWYYGLDGITPANSINFLNVVMHEIGHGLGFQGFLSKSTGAFGNFDGFGPRSDAYTQNAFDNVANVGFNDPASTPAQRALAMRSPGRTVWTGTRVNNEAPLVLDNRTALLVTAPAAAAGSYEVGFASFGAFASAANFPSNQAVLVNDGVAAASTSDGCETPFVNAAAVAGKYALIDRGTCGFVVKAKNAQLNGAVGVIIANNAAGVIDMGGADPTITIPSVMVSQADGATLKANAPVTANLFVDPALFQGADQAGRVRLYSPTVVAAGSTFSHYDTALQPNALMEPFDTPEVQAQYNVDLTPALYRDMGWQVNGGNARIGKCNTEVDVLEPGGFIVGANVQAWNNLCKVSSPRPGQYVRCMVDLQQRLRSAQLVTPLEGATILLCTAKNLKP</sequence>
<proteinExistence type="predicted"/>
<name>A0ABW2YK11_9GAMM</name>
<feature type="chain" id="PRO_5046911800" evidence="3">
    <location>
        <begin position="24"/>
        <end position="554"/>
    </location>
</feature>
<dbReference type="PANTHER" id="PTHR22702:SF1">
    <property type="entry name" value="PROTEASE-ASSOCIATED DOMAIN-CONTAINING PROTEIN 1"/>
    <property type="match status" value="1"/>
</dbReference>
<dbReference type="InterPro" id="IPR046450">
    <property type="entry name" value="PA_dom_sf"/>
</dbReference>
<evidence type="ECO:0000313" key="5">
    <source>
        <dbReference type="EMBL" id="MFD0738713.1"/>
    </source>
</evidence>
<dbReference type="Proteomes" id="UP001597090">
    <property type="component" value="Unassembled WGS sequence"/>
</dbReference>
<evidence type="ECO:0000259" key="4">
    <source>
        <dbReference type="Pfam" id="PF02225"/>
    </source>
</evidence>
<dbReference type="Gene3D" id="3.50.30.30">
    <property type="match status" value="1"/>
</dbReference>
<dbReference type="InterPro" id="IPR003137">
    <property type="entry name" value="PA_domain"/>
</dbReference>
<organism evidence="5 6">
    <name type="scientific">Lysobacter koreensis</name>
    <dbReference type="NCBI Taxonomy" id="266122"/>
    <lineage>
        <taxon>Bacteria</taxon>
        <taxon>Pseudomonadati</taxon>
        <taxon>Pseudomonadota</taxon>
        <taxon>Gammaproteobacteria</taxon>
        <taxon>Lysobacterales</taxon>
        <taxon>Lysobacteraceae</taxon>
        <taxon>Lysobacter</taxon>
    </lineage>
</organism>
<reference evidence="6" key="1">
    <citation type="journal article" date="2019" name="Int. J. Syst. Evol. Microbiol.">
        <title>The Global Catalogue of Microorganisms (GCM) 10K type strain sequencing project: providing services to taxonomists for standard genome sequencing and annotation.</title>
        <authorList>
            <consortium name="The Broad Institute Genomics Platform"/>
            <consortium name="The Broad Institute Genome Sequencing Center for Infectious Disease"/>
            <person name="Wu L."/>
            <person name="Ma J."/>
        </authorList>
    </citation>
    <scope>NUCLEOTIDE SEQUENCE [LARGE SCALE GENOMIC DNA]</scope>
    <source>
        <strain evidence="6">CCUG 55491</strain>
    </source>
</reference>
<evidence type="ECO:0000256" key="3">
    <source>
        <dbReference type="SAM" id="SignalP"/>
    </source>
</evidence>
<dbReference type="PANTHER" id="PTHR22702">
    <property type="entry name" value="PROTEASE-ASSOCIATED DOMAIN-CONTAINING PROTEIN"/>
    <property type="match status" value="1"/>
</dbReference>
<dbReference type="EMBL" id="JBHTIH010000003">
    <property type="protein sequence ID" value="MFD0738713.1"/>
    <property type="molecule type" value="Genomic_DNA"/>
</dbReference>
<evidence type="ECO:0000256" key="1">
    <source>
        <dbReference type="ARBA" id="ARBA00022729"/>
    </source>
</evidence>
<comment type="caution">
    <text evidence="5">The sequence shown here is derived from an EMBL/GenBank/DDBJ whole genome shotgun (WGS) entry which is preliminary data.</text>
</comment>
<dbReference type="Pfam" id="PF02225">
    <property type="entry name" value="PA"/>
    <property type="match status" value="1"/>
</dbReference>
<dbReference type="SUPFAM" id="SSF55486">
    <property type="entry name" value="Metalloproteases ('zincins'), catalytic domain"/>
    <property type="match status" value="1"/>
</dbReference>
<keyword evidence="2" id="KW-0325">Glycoprotein</keyword>
<dbReference type="RefSeq" id="WP_386811676.1">
    <property type="nucleotide sequence ID" value="NZ_JBHTIH010000003.1"/>
</dbReference>
<feature type="domain" description="PA" evidence="4">
    <location>
        <begin position="311"/>
        <end position="393"/>
    </location>
</feature>
<accession>A0ABW2YK11</accession>
<evidence type="ECO:0000256" key="2">
    <source>
        <dbReference type="ARBA" id="ARBA00023180"/>
    </source>
</evidence>
<keyword evidence="1 3" id="KW-0732">Signal</keyword>
<gene>
    <name evidence="5" type="ORF">ACFQZQ_05410</name>
</gene>
<protein>
    <submittedName>
        <fullName evidence="5">PA domain-containing protein</fullName>
    </submittedName>
</protein>
<feature type="signal peptide" evidence="3">
    <location>
        <begin position="1"/>
        <end position="23"/>
    </location>
</feature>